<dbReference type="EMBL" id="AZAC01000037">
    <property type="protein sequence ID" value="KIX11923.1"/>
    <property type="molecule type" value="Genomic_DNA"/>
</dbReference>
<feature type="chain" id="PRO_5002243449" description="LamG-like jellyroll fold domain-containing protein" evidence="2">
    <location>
        <begin position="39"/>
        <end position="892"/>
    </location>
</feature>
<keyword evidence="4" id="KW-1185">Reference proteome</keyword>
<dbReference type="Gene3D" id="2.60.120.200">
    <property type="match status" value="1"/>
</dbReference>
<evidence type="ECO:0000313" key="3">
    <source>
        <dbReference type="EMBL" id="KIX11923.1"/>
    </source>
</evidence>
<reference evidence="3 4" key="1">
    <citation type="submission" date="2013-11" db="EMBL/GenBank/DDBJ databases">
        <title>Metagenomic analysis of a methanogenic consortium involved in long chain n-alkane degradation.</title>
        <authorList>
            <person name="Davidova I.A."/>
            <person name="Callaghan A.V."/>
            <person name="Wawrik B."/>
            <person name="Pruitt S."/>
            <person name="Marks C."/>
            <person name="Duncan K.E."/>
            <person name="Suflita J.M."/>
        </authorList>
    </citation>
    <scope>NUCLEOTIDE SEQUENCE [LARGE SCALE GENOMIC DNA]</scope>
    <source>
        <strain evidence="3 4">SPR</strain>
    </source>
</reference>
<comment type="caution">
    <text evidence="3">The sequence shown here is derived from an EMBL/GenBank/DDBJ whole genome shotgun (WGS) entry which is preliminary data.</text>
</comment>
<dbReference type="SUPFAM" id="SSF49899">
    <property type="entry name" value="Concanavalin A-like lectins/glucanases"/>
    <property type="match status" value="1"/>
</dbReference>
<proteinExistence type="predicted"/>
<keyword evidence="2" id="KW-0732">Signal</keyword>
<dbReference type="AlphaFoldDB" id="A0A0D2HMX7"/>
<evidence type="ECO:0000313" key="4">
    <source>
        <dbReference type="Proteomes" id="UP000032233"/>
    </source>
</evidence>
<accession>A0A0D2HMX7</accession>
<feature type="region of interest" description="Disordered" evidence="1">
    <location>
        <begin position="863"/>
        <end position="892"/>
    </location>
</feature>
<evidence type="ECO:0008006" key="5">
    <source>
        <dbReference type="Google" id="ProtNLM"/>
    </source>
</evidence>
<evidence type="ECO:0000256" key="1">
    <source>
        <dbReference type="SAM" id="MobiDB-lite"/>
    </source>
</evidence>
<sequence length="892" mass="98705">MLSNNKSHFISVEKYFTFILFSCAVLCLSGLFPLTAQAQPQDLLNPGIYQWEDFSYCEVKKQDNGSFYLLLRQGTPEAPTPKGFAFYGRLVPDADQTRYSVSWQALPSSCCPGRGRAEIELVEQDKLSFVSLAPSSDRPAWSVKSGAVFVRTGDLKETSLLKYLAGSWNVSWWYTDLLPGNTPADPGSQKISFQVADEKATGVWPGTANPISLTPSEKGIALAYKDGKNGYELTASLLPEAGGLSLNGSFYSTLGRGRMVLVRNGLPANPPGNRGEIVGGLSGTWVDPRTGNDFFRLKGTIKGFDFTAYGGSRNNPRYLTKGRARPDEADTFQAFAKDVKGHCCGNQGRMIFKLLTPTRMEVKAVWWPQGTPDPQTEPGSPYIIEKISASTEKATVATSTRGRWPVVTPRRPGLLPQDQGAVKAIFSYSPQGAAKDHTIFSQGGYLRDFDFFIDTKDKLAARIACQDQELTLRSQTRVTPEKEHQAWLVYQVGKSASLYLDGKKVAEKPMPTPWLGSNSPYIMGASRWPQRSFDGKITSVSLWPTFQDPLLAMEPALTIDAPQADETGQGGNPPEKAPETVQLVRFWNPTRLIHAYAVNEQEITALQNEGFVKTGPVGRILTSPHKDATGLWAFTHRSQGYTILLTGDEAPATPKDCDRLGRLGYVWTQAAPENTQLFGLQASFSEPVRRIKSEDLFYTTSRENAAAAREAGYGPRKEVAFVLPERETPYKNPLLYDWSGAYRGEGWGRFFISQKGNELYMFWYYGGISGPHYFGRYTLGPDNRTAEGIAVGRPGSKASYYRHRLVFDLESEKGPSIRLTAWRMAAPLDDGRLVLLNKSKASQTLMIKTSQKIPAREESILARQSAPGAVSPAKAYEQAVQKARQENRLEHR</sequence>
<protein>
    <recommendedName>
        <fullName evidence="5">LamG-like jellyroll fold domain-containing protein</fullName>
    </recommendedName>
</protein>
<dbReference type="RefSeq" id="WP_044351277.1">
    <property type="nucleotide sequence ID" value="NZ_AZAC01000037.1"/>
</dbReference>
<gene>
    <name evidence="3" type="ORF">X474_21575</name>
</gene>
<evidence type="ECO:0000256" key="2">
    <source>
        <dbReference type="SAM" id="SignalP"/>
    </source>
</evidence>
<dbReference type="InterPro" id="IPR013320">
    <property type="entry name" value="ConA-like_dom_sf"/>
</dbReference>
<dbReference type="OrthoDB" id="5487188at2"/>
<dbReference type="InParanoid" id="A0A0D2HMX7"/>
<feature type="signal peptide" evidence="2">
    <location>
        <begin position="1"/>
        <end position="38"/>
    </location>
</feature>
<name>A0A0D2HMX7_9BACT</name>
<dbReference type="Pfam" id="PF13385">
    <property type="entry name" value="Laminin_G_3"/>
    <property type="match status" value="1"/>
</dbReference>
<dbReference type="Proteomes" id="UP000032233">
    <property type="component" value="Unassembled WGS sequence"/>
</dbReference>
<organism evidence="3 4">
    <name type="scientific">Dethiosulfatarculus sandiegensis</name>
    <dbReference type="NCBI Taxonomy" id="1429043"/>
    <lineage>
        <taxon>Bacteria</taxon>
        <taxon>Pseudomonadati</taxon>
        <taxon>Thermodesulfobacteriota</taxon>
        <taxon>Desulfarculia</taxon>
        <taxon>Desulfarculales</taxon>
        <taxon>Desulfarculaceae</taxon>
        <taxon>Dethiosulfatarculus</taxon>
    </lineage>
</organism>
<feature type="compositionally biased region" description="Basic and acidic residues" evidence="1">
    <location>
        <begin position="883"/>
        <end position="892"/>
    </location>
</feature>